<keyword evidence="1" id="KW-1133">Transmembrane helix</keyword>
<keyword evidence="1" id="KW-0812">Transmembrane</keyword>
<dbReference type="InParanoid" id="M0MK75"/>
<sequence>MTISLNGSSEMNALLHLGLEHPNFVWIAVTAVLAFAAGLGVATLRVFTDEETTAETESADELR</sequence>
<evidence type="ECO:0000256" key="1">
    <source>
        <dbReference type="SAM" id="Phobius"/>
    </source>
</evidence>
<feature type="transmembrane region" description="Helical" evidence="1">
    <location>
        <begin position="24"/>
        <end position="47"/>
    </location>
</feature>
<protein>
    <submittedName>
        <fullName evidence="2">Uncharacterized protein</fullName>
    </submittedName>
</protein>
<name>M0MK75_9EURY</name>
<keyword evidence="1" id="KW-0472">Membrane</keyword>
<gene>
    <name evidence="2" type="ORF">C449_05981</name>
</gene>
<evidence type="ECO:0000313" key="2">
    <source>
        <dbReference type="EMBL" id="EMA45788.1"/>
    </source>
</evidence>
<organism evidence="2 3">
    <name type="scientific">Halococcus saccharolyticus DSM 5350</name>
    <dbReference type="NCBI Taxonomy" id="1227455"/>
    <lineage>
        <taxon>Archaea</taxon>
        <taxon>Methanobacteriati</taxon>
        <taxon>Methanobacteriota</taxon>
        <taxon>Stenosarchaea group</taxon>
        <taxon>Halobacteria</taxon>
        <taxon>Halobacteriales</taxon>
        <taxon>Halococcaceae</taxon>
        <taxon>Halococcus</taxon>
    </lineage>
</organism>
<comment type="caution">
    <text evidence="2">The sequence shown here is derived from an EMBL/GenBank/DDBJ whole genome shotgun (WGS) entry which is preliminary data.</text>
</comment>
<accession>M0MK75</accession>
<evidence type="ECO:0000313" key="3">
    <source>
        <dbReference type="Proteomes" id="UP000011669"/>
    </source>
</evidence>
<reference evidence="2 3" key="1">
    <citation type="journal article" date="2014" name="PLoS Genet.">
        <title>Phylogenetically driven sequencing of extremely halophilic archaea reveals strategies for static and dynamic osmo-response.</title>
        <authorList>
            <person name="Becker E.A."/>
            <person name="Seitzer P.M."/>
            <person name="Tritt A."/>
            <person name="Larsen D."/>
            <person name="Krusor M."/>
            <person name="Yao A.I."/>
            <person name="Wu D."/>
            <person name="Madern D."/>
            <person name="Eisen J.A."/>
            <person name="Darling A.E."/>
            <person name="Facciotti M.T."/>
        </authorList>
    </citation>
    <scope>NUCLEOTIDE SEQUENCE [LARGE SCALE GENOMIC DNA]</scope>
    <source>
        <strain evidence="2 3">DSM 5350</strain>
    </source>
</reference>
<dbReference type="AlphaFoldDB" id="M0MK75"/>
<keyword evidence="3" id="KW-1185">Reference proteome</keyword>
<dbReference type="EMBL" id="AOMD01000016">
    <property type="protein sequence ID" value="EMA45788.1"/>
    <property type="molecule type" value="Genomic_DNA"/>
</dbReference>
<dbReference type="PATRIC" id="fig|1227455.4.peg.1221"/>
<dbReference type="Proteomes" id="UP000011669">
    <property type="component" value="Unassembled WGS sequence"/>
</dbReference>
<proteinExistence type="predicted"/>